<evidence type="ECO:0000313" key="1">
    <source>
        <dbReference type="EMBL" id="KZS14523.1"/>
    </source>
</evidence>
<reference evidence="1 2" key="1">
    <citation type="submission" date="2016-03" db="EMBL/GenBank/DDBJ databases">
        <title>EvidentialGene: Evidence-directed Construction of Genes on Genomes.</title>
        <authorList>
            <person name="Gilbert D.G."/>
            <person name="Choi J.-H."/>
            <person name="Mockaitis K."/>
            <person name="Colbourne J."/>
            <person name="Pfrender M."/>
        </authorList>
    </citation>
    <scope>NUCLEOTIDE SEQUENCE [LARGE SCALE GENOMIC DNA]</scope>
    <source>
        <strain evidence="1 2">Xinb3</strain>
        <tissue evidence="1">Complete organism</tissue>
    </source>
</reference>
<proteinExistence type="predicted"/>
<sequence>MKPDRSIRGQKTNLHANGSLLERGGGEECCYKSAAWMPHPAGCFSLNSFFRSQLV</sequence>
<evidence type="ECO:0000313" key="2">
    <source>
        <dbReference type="Proteomes" id="UP000076858"/>
    </source>
</evidence>
<protein>
    <submittedName>
        <fullName evidence="1">Uncharacterized protein</fullName>
    </submittedName>
</protein>
<dbReference type="Proteomes" id="UP000076858">
    <property type="component" value="Unassembled WGS sequence"/>
</dbReference>
<comment type="caution">
    <text evidence="1">The sequence shown here is derived from an EMBL/GenBank/DDBJ whole genome shotgun (WGS) entry which is preliminary data.</text>
</comment>
<organism evidence="1 2">
    <name type="scientific">Daphnia magna</name>
    <dbReference type="NCBI Taxonomy" id="35525"/>
    <lineage>
        <taxon>Eukaryota</taxon>
        <taxon>Metazoa</taxon>
        <taxon>Ecdysozoa</taxon>
        <taxon>Arthropoda</taxon>
        <taxon>Crustacea</taxon>
        <taxon>Branchiopoda</taxon>
        <taxon>Diplostraca</taxon>
        <taxon>Cladocera</taxon>
        <taxon>Anomopoda</taxon>
        <taxon>Daphniidae</taxon>
        <taxon>Daphnia</taxon>
    </lineage>
</organism>
<accession>A0A164XS96</accession>
<dbReference type="EMBL" id="LRGB01000944">
    <property type="protein sequence ID" value="KZS14523.1"/>
    <property type="molecule type" value="Genomic_DNA"/>
</dbReference>
<name>A0A164XS96_9CRUS</name>
<gene>
    <name evidence="1" type="ORF">APZ42_019894</name>
</gene>
<dbReference type="AlphaFoldDB" id="A0A164XS96"/>
<keyword evidence="2" id="KW-1185">Reference proteome</keyword>